<dbReference type="InterPro" id="IPR000310">
    <property type="entry name" value="Orn/Lys/Arg_deCO2ase_major_dom"/>
</dbReference>
<dbReference type="PANTHER" id="PTHR43277:SF4">
    <property type="entry name" value="ARGININE DECARBOXYLASE"/>
    <property type="match status" value="1"/>
</dbReference>
<gene>
    <name evidence="7" type="ORF">FYJ60_01120</name>
</gene>
<dbReference type="GO" id="GO:0008483">
    <property type="term" value="F:transaminase activity"/>
    <property type="evidence" value="ECO:0007669"/>
    <property type="project" value="UniProtKB-KW"/>
</dbReference>
<dbReference type="InterPro" id="IPR015421">
    <property type="entry name" value="PyrdxlP-dep_Trfase_major"/>
</dbReference>
<dbReference type="InterPro" id="IPR015424">
    <property type="entry name" value="PyrdxlP-dep_Trfase"/>
</dbReference>
<dbReference type="Pfam" id="PF01276">
    <property type="entry name" value="OKR_DC_1"/>
    <property type="match status" value="1"/>
</dbReference>
<comment type="cofactor">
    <cofactor evidence="1">
        <name>pyridoxal 5'-phosphate</name>
        <dbReference type="ChEBI" id="CHEBI:597326"/>
    </cofactor>
</comment>
<proteinExistence type="inferred from homology"/>
<dbReference type="Gene3D" id="3.40.640.10">
    <property type="entry name" value="Type I PLP-dependent aspartate aminotransferase-like (Major domain)"/>
    <property type="match status" value="1"/>
</dbReference>
<comment type="caution">
    <text evidence="7">The sequence shown here is derived from an EMBL/GenBank/DDBJ whole genome shotgun (WGS) entry which is preliminary data.</text>
</comment>
<dbReference type="Gene3D" id="3.90.100.10">
    <property type="entry name" value="Orn/Lys/Arg decarboxylase, C-terminal domain"/>
    <property type="match status" value="1"/>
</dbReference>
<keyword evidence="5" id="KW-0456">Lyase</keyword>
<evidence type="ECO:0000259" key="6">
    <source>
        <dbReference type="PROSITE" id="PS00703"/>
    </source>
</evidence>
<organism evidence="7 8">
    <name type="scientific">Bilifractor porci</name>
    <dbReference type="NCBI Taxonomy" id="2606636"/>
    <lineage>
        <taxon>Bacteria</taxon>
        <taxon>Bacillati</taxon>
        <taxon>Bacillota</taxon>
        <taxon>Clostridia</taxon>
        <taxon>Lachnospirales</taxon>
        <taxon>Lachnospiraceae</taxon>
        <taxon>Bilifractor</taxon>
    </lineage>
</organism>
<dbReference type="InterPro" id="IPR008286">
    <property type="entry name" value="Prn/Lys/Arg_de-COase_C"/>
</dbReference>
<dbReference type="RefSeq" id="WP_154456749.1">
    <property type="nucleotide sequence ID" value="NZ_VUMV01000001.1"/>
</dbReference>
<comment type="similarity">
    <text evidence="2">Belongs to the Orn/Lys/Arg decarboxylase class-I family.</text>
</comment>
<dbReference type="SUPFAM" id="SSF55904">
    <property type="entry name" value="Ornithine decarboxylase C-terminal domain"/>
    <property type="match status" value="1"/>
</dbReference>
<keyword evidence="7" id="KW-0032">Aminotransferase</keyword>
<dbReference type="InterPro" id="IPR052357">
    <property type="entry name" value="Orn_Lys_Arg_decarboxylase-I"/>
</dbReference>
<dbReference type="AlphaFoldDB" id="A0A7X2P731"/>
<dbReference type="InterPro" id="IPR036633">
    <property type="entry name" value="Prn/Lys/Arg_de-COase_C_sf"/>
</dbReference>
<protein>
    <submittedName>
        <fullName evidence="7">Aminotransferase class V-fold PLP-dependent enzyme</fullName>
    </submittedName>
</protein>
<sequence length="500" mass="55261">MLDQSRTPLLDAIKKFQEEDPAYFRIPGHRFDRGTDEKARKLLGRKAFCADLTEAEGLDDLHQPEGVIYQAEALAADLFGSDCCWFLVNGTTCGNEAMILATVREGEKILVPRNAHKSVLMGLVLSGAVPVWMQPEYLESWNISGAVRPETVEEALNRDSGIRAVFLVSPTYYGICSDIRKIADICHAHGVPLLVDEAHGAHLYFSESRPGGAIALGADLCAQSTHKTLGSFTQSSMLHLKSSLVNRNRVEESLKLVMSTSPSYLLMASLDGARHQMAEEGGKLFSQAESLARKARELLCEVPGISVLTEDNAHSRGKISLDPLRVVFRAESPKIRGYQLQDRLFAEELVSTELADENNVVAVITWGNTEEDIRRLAEAADDIVSMTPDITGNSYQTEEERQNLSFRIPEQVMTPRRAWMSQSKACYLEMAEGQVCAESVIPYPPGIPILYPGERITREAAEAVRFCRDHRLHLHGCADTTLRTLQVVTAYAGKEGGQID</sequence>
<keyword evidence="8" id="KW-1185">Reference proteome</keyword>
<evidence type="ECO:0000256" key="4">
    <source>
        <dbReference type="ARBA" id="ARBA00022898"/>
    </source>
</evidence>
<evidence type="ECO:0000256" key="5">
    <source>
        <dbReference type="ARBA" id="ARBA00023239"/>
    </source>
</evidence>
<name>A0A7X2P731_9FIRM</name>
<dbReference type="PROSITE" id="PS00703">
    <property type="entry name" value="OKR_DC_1"/>
    <property type="match status" value="1"/>
</dbReference>
<keyword evidence="3" id="KW-0210">Decarboxylase</keyword>
<dbReference type="CDD" id="cd00615">
    <property type="entry name" value="Orn_deC_like"/>
    <property type="match status" value="1"/>
</dbReference>
<dbReference type="GO" id="GO:0016831">
    <property type="term" value="F:carboxy-lyase activity"/>
    <property type="evidence" value="ECO:0007669"/>
    <property type="project" value="UniProtKB-KW"/>
</dbReference>
<reference evidence="7 8" key="1">
    <citation type="submission" date="2019-08" db="EMBL/GenBank/DDBJ databases">
        <title>In-depth cultivation of the pig gut microbiome towards novel bacterial diversity and tailored functional studies.</title>
        <authorList>
            <person name="Wylensek D."/>
            <person name="Hitch T.C.A."/>
            <person name="Clavel T."/>
        </authorList>
    </citation>
    <scope>NUCLEOTIDE SEQUENCE [LARGE SCALE GENOMIC DNA]</scope>
    <source>
        <strain evidence="7 8">Oil+RF-744-WCA-WT-13</strain>
    </source>
</reference>
<dbReference type="Pfam" id="PF03711">
    <property type="entry name" value="OKR_DC_1_C"/>
    <property type="match status" value="1"/>
</dbReference>
<keyword evidence="7" id="KW-0808">Transferase</keyword>
<dbReference type="EMBL" id="VUMV01000001">
    <property type="protein sequence ID" value="MST80938.1"/>
    <property type="molecule type" value="Genomic_DNA"/>
</dbReference>
<evidence type="ECO:0000313" key="7">
    <source>
        <dbReference type="EMBL" id="MST80938.1"/>
    </source>
</evidence>
<keyword evidence="4" id="KW-0663">Pyridoxal phosphate</keyword>
<dbReference type="PANTHER" id="PTHR43277">
    <property type="entry name" value="ARGININE DECARBOXYLASE"/>
    <property type="match status" value="1"/>
</dbReference>
<dbReference type="SUPFAM" id="SSF53383">
    <property type="entry name" value="PLP-dependent transferases"/>
    <property type="match status" value="1"/>
</dbReference>
<evidence type="ECO:0000313" key="8">
    <source>
        <dbReference type="Proteomes" id="UP000466864"/>
    </source>
</evidence>
<dbReference type="Proteomes" id="UP000466864">
    <property type="component" value="Unassembled WGS sequence"/>
</dbReference>
<accession>A0A7X2P731</accession>
<evidence type="ECO:0000256" key="3">
    <source>
        <dbReference type="ARBA" id="ARBA00022793"/>
    </source>
</evidence>
<evidence type="ECO:0000256" key="1">
    <source>
        <dbReference type="ARBA" id="ARBA00001933"/>
    </source>
</evidence>
<feature type="domain" description="Orn/Lys/Arg decarboxylases family 1 pyridoxal-P attachment site" evidence="6">
    <location>
        <begin position="222"/>
        <end position="236"/>
    </location>
</feature>
<evidence type="ECO:0000256" key="2">
    <source>
        <dbReference type="ARBA" id="ARBA00010671"/>
    </source>
</evidence>